<evidence type="ECO:0000259" key="3">
    <source>
        <dbReference type="Pfam" id="PF13359"/>
    </source>
</evidence>
<dbReference type="Pfam" id="PF13359">
    <property type="entry name" value="DDE_Tnp_4"/>
    <property type="match status" value="1"/>
</dbReference>
<dbReference type="InterPro" id="IPR027806">
    <property type="entry name" value="HARBI1_dom"/>
</dbReference>
<feature type="non-terminal residue" evidence="4">
    <location>
        <position position="152"/>
    </location>
</feature>
<dbReference type="GO" id="GO:0046872">
    <property type="term" value="F:metal ion binding"/>
    <property type="evidence" value="ECO:0007669"/>
    <property type="project" value="UniProtKB-KW"/>
</dbReference>
<keyword evidence="2" id="KW-0479">Metal-binding</keyword>
<keyword evidence="5" id="KW-1185">Reference proteome</keyword>
<comment type="cofactor">
    <cofactor evidence="1">
        <name>a divalent metal cation</name>
        <dbReference type="ChEBI" id="CHEBI:60240"/>
    </cofactor>
</comment>
<dbReference type="EMBL" id="CADCXV010000690">
    <property type="protein sequence ID" value="CAB0032834.1"/>
    <property type="molecule type" value="Genomic_DNA"/>
</dbReference>
<dbReference type="Proteomes" id="UP000479190">
    <property type="component" value="Unassembled WGS sequence"/>
</dbReference>
<gene>
    <name evidence="4" type="ORF">TBRA_LOCUS4760</name>
</gene>
<sequence>MRELRKRKTRKKIELACGCPESCDTTVDVSLRKRSINGVDMSYKIISPKNGPSYPWLLNDYKPESTVEEAIFNRNLNDIRGYGDTVISRLRSRFPILCQMLDLSYKVVPQVIGACCVIHNICEVNDDPFFEEWLLEADAMLRKYPQPDINFT</sequence>
<accession>A0A6H5I898</accession>
<feature type="domain" description="DDE Tnp4" evidence="3">
    <location>
        <begin position="51"/>
        <end position="120"/>
    </location>
</feature>
<proteinExistence type="predicted"/>
<protein>
    <recommendedName>
        <fullName evidence="3">DDE Tnp4 domain-containing protein</fullName>
    </recommendedName>
</protein>
<evidence type="ECO:0000313" key="4">
    <source>
        <dbReference type="EMBL" id="CAB0032834.1"/>
    </source>
</evidence>
<dbReference type="OrthoDB" id="2668416at2759"/>
<evidence type="ECO:0000313" key="5">
    <source>
        <dbReference type="Proteomes" id="UP000479190"/>
    </source>
</evidence>
<dbReference type="AlphaFoldDB" id="A0A6H5I898"/>
<name>A0A6H5I898_9HYME</name>
<organism evidence="4 5">
    <name type="scientific">Trichogramma brassicae</name>
    <dbReference type="NCBI Taxonomy" id="86971"/>
    <lineage>
        <taxon>Eukaryota</taxon>
        <taxon>Metazoa</taxon>
        <taxon>Ecdysozoa</taxon>
        <taxon>Arthropoda</taxon>
        <taxon>Hexapoda</taxon>
        <taxon>Insecta</taxon>
        <taxon>Pterygota</taxon>
        <taxon>Neoptera</taxon>
        <taxon>Endopterygota</taxon>
        <taxon>Hymenoptera</taxon>
        <taxon>Apocrita</taxon>
        <taxon>Proctotrupomorpha</taxon>
        <taxon>Chalcidoidea</taxon>
        <taxon>Trichogrammatidae</taxon>
        <taxon>Trichogramma</taxon>
    </lineage>
</organism>
<reference evidence="4 5" key="1">
    <citation type="submission" date="2020-02" db="EMBL/GenBank/DDBJ databases">
        <authorList>
            <person name="Ferguson B K."/>
        </authorList>
    </citation>
    <scope>NUCLEOTIDE SEQUENCE [LARGE SCALE GENOMIC DNA]</scope>
</reference>
<evidence type="ECO:0000256" key="1">
    <source>
        <dbReference type="ARBA" id="ARBA00001968"/>
    </source>
</evidence>
<evidence type="ECO:0000256" key="2">
    <source>
        <dbReference type="ARBA" id="ARBA00022723"/>
    </source>
</evidence>